<proteinExistence type="predicted"/>
<dbReference type="Gene3D" id="3.90.180.10">
    <property type="entry name" value="Medium-chain alcohol dehydrogenases, catalytic domain"/>
    <property type="match status" value="1"/>
</dbReference>
<sequence length="110" mass="12032">MDNDKLSSKTAGKPIRCRAAVSRQPGEPLVIEEITVAPPGAYEVRIRIICTSLCHSDITFWKLTVPPACFPRILGHEAVGTQVLDWDCESECGWRVVSASPTRQGIKVGL</sequence>
<keyword evidence="2" id="KW-0479">Metal-binding</keyword>
<evidence type="ECO:0000313" key="5">
    <source>
        <dbReference type="EMBL" id="GKV52899.1"/>
    </source>
</evidence>
<evidence type="ECO:0000256" key="1">
    <source>
        <dbReference type="ARBA" id="ARBA00011738"/>
    </source>
</evidence>
<dbReference type="AlphaFoldDB" id="A0AAV5MTI0"/>
<dbReference type="EMBL" id="BPVZ01000914">
    <property type="protein sequence ID" value="GKV52899.1"/>
    <property type="molecule type" value="Genomic_DNA"/>
</dbReference>
<evidence type="ECO:0000256" key="2">
    <source>
        <dbReference type="ARBA" id="ARBA00022723"/>
    </source>
</evidence>
<dbReference type="Proteomes" id="UP001054252">
    <property type="component" value="Unassembled WGS sequence"/>
</dbReference>
<reference evidence="5 6" key="1">
    <citation type="journal article" date="2021" name="Commun. Biol.">
        <title>The genome of Shorea leprosula (Dipterocarpaceae) highlights the ecological relevance of drought in aseasonal tropical rainforests.</title>
        <authorList>
            <person name="Ng K.K.S."/>
            <person name="Kobayashi M.J."/>
            <person name="Fawcett J.A."/>
            <person name="Hatakeyama M."/>
            <person name="Paape T."/>
            <person name="Ng C.H."/>
            <person name="Ang C.C."/>
            <person name="Tnah L.H."/>
            <person name="Lee C.T."/>
            <person name="Nishiyama T."/>
            <person name="Sese J."/>
            <person name="O'Brien M.J."/>
            <person name="Copetti D."/>
            <person name="Mohd Noor M.I."/>
            <person name="Ong R.C."/>
            <person name="Putra M."/>
            <person name="Sireger I.Z."/>
            <person name="Indrioko S."/>
            <person name="Kosugi Y."/>
            <person name="Izuno A."/>
            <person name="Isagi Y."/>
            <person name="Lee S.L."/>
            <person name="Shimizu K.K."/>
        </authorList>
    </citation>
    <scope>NUCLEOTIDE SEQUENCE [LARGE SCALE GENOMIC DNA]</scope>
    <source>
        <strain evidence="5">214</strain>
    </source>
</reference>
<dbReference type="GO" id="GO:0008270">
    <property type="term" value="F:zinc ion binding"/>
    <property type="evidence" value="ECO:0007669"/>
    <property type="project" value="TreeGrafter"/>
</dbReference>
<evidence type="ECO:0000256" key="3">
    <source>
        <dbReference type="ARBA" id="ARBA00022833"/>
    </source>
</evidence>
<dbReference type="PANTHER" id="PTHR43880">
    <property type="entry name" value="ALCOHOL DEHYDROGENASE"/>
    <property type="match status" value="1"/>
</dbReference>
<protein>
    <recommendedName>
        <fullName evidence="4">Alcohol dehydrogenase-like N-terminal domain-containing protein</fullName>
    </recommendedName>
</protein>
<dbReference type="PANTHER" id="PTHR43880:SF7">
    <property type="entry name" value="ALCOHOL DEHYDROGENASE-LIKE 7"/>
    <property type="match status" value="1"/>
</dbReference>
<evidence type="ECO:0000313" key="6">
    <source>
        <dbReference type="Proteomes" id="UP001054252"/>
    </source>
</evidence>
<evidence type="ECO:0000259" key="4">
    <source>
        <dbReference type="Pfam" id="PF08240"/>
    </source>
</evidence>
<comment type="caution">
    <text evidence="5">The sequence shown here is derived from an EMBL/GenBank/DDBJ whole genome shotgun (WGS) entry which is preliminary data.</text>
</comment>
<feature type="domain" description="Alcohol dehydrogenase-like N-terminal" evidence="4">
    <location>
        <begin position="41"/>
        <end position="81"/>
    </location>
</feature>
<dbReference type="GO" id="GO:0051903">
    <property type="term" value="F:S-(hydroxymethyl)glutathione dehydrogenase [NAD(P)+] activity"/>
    <property type="evidence" value="ECO:0007669"/>
    <property type="project" value="TreeGrafter"/>
</dbReference>
<dbReference type="InterPro" id="IPR013154">
    <property type="entry name" value="ADH-like_N"/>
</dbReference>
<organism evidence="5 6">
    <name type="scientific">Rubroshorea leprosula</name>
    <dbReference type="NCBI Taxonomy" id="152421"/>
    <lineage>
        <taxon>Eukaryota</taxon>
        <taxon>Viridiplantae</taxon>
        <taxon>Streptophyta</taxon>
        <taxon>Embryophyta</taxon>
        <taxon>Tracheophyta</taxon>
        <taxon>Spermatophyta</taxon>
        <taxon>Magnoliopsida</taxon>
        <taxon>eudicotyledons</taxon>
        <taxon>Gunneridae</taxon>
        <taxon>Pentapetalae</taxon>
        <taxon>rosids</taxon>
        <taxon>malvids</taxon>
        <taxon>Malvales</taxon>
        <taxon>Dipterocarpaceae</taxon>
        <taxon>Rubroshorea</taxon>
    </lineage>
</organism>
<gene>
    <name evidence="5" type="ORF">SLEP1_g59452</name>
</gene>
<keyword evidence="3" id="KW-0862">Zinc</keyword>
<dbReference type="GO" id="GO:0005829">
    <property type="term" value="C:cytosol"/>
    <property type="evidence" value="ECO:0007669"/>
    <property type="project" value="TreeGrafter"/>
</dbReference>
<name>A0AAV5MTI0_9ROSI</name>
<dbReference type="InterPro" id="IPR011032">
    <property type="entry name" value="GroES-like_sf"/>
</dbReference>
<dbReference type="GO" id="GO:0046294">
    <property type="term" value="P:formaldehyde catabolic process"/>
    <property type="evidence" value="ECO:0007669"/>
    <property type="project" value="TreeGrafter"/>
</dbReference>
<accession>A0AAV5MTI0</accession>
<comment type="subunit">
    <text evidence="1">Homodimer.</text>
</comment>
<dbReference type="Pfam" id="PF08240">
    <property type="entry name" value="ADH_N"/>
    <property type="match status" value="1"/>
</dbReference>
<dbReference type="SUPFAM" id="SSF50129">
    <property type="entry name" value="GroES-like"/>
    <property type="match status" value="1"/>
</dbReference>
<keyword evidence="6" id="KW-1185">Reference proteome</keyword>